<evidence type="ECO:0000256" key="3">
    <source>
        <dbReference type="ARBA" id="ARBA00022771"/>
    </source>
</evidence>
<organism evidence="7">
    <name type="scientific">Oppiella nova</name>
    <dbReference type="NCBI Taxonomy" id="334625"/>
    <lineage>
        <taxon>Eukaryota</taxon>
        <taxon>Metazoa</taxon>
        <taxon>Ecdysozoa</taxon>
        <taxon>Arthropoda</taxon>
        <taxon>Chelicerata</taxon>
        <taxon>Arachnida</taxon>
        <taxon>Acari</taxon>
        <taxon>Acariformes</taxon>
        <taxon>Sarcoptiformes</taxon>
        <taxon>Oribatida</taxon>
        <taxon>Brachypylina</taxon>
        <taxon>Oppioidea</taxon>
        <taxon>Oppiidae</taxon>
        <taxon>Oppiella</taxon>
    </lineage>
</organism>
<dbReference type="InterPro" id="IPR013087">
    <property type="entry name" value="Znf_C2H2_type"/>
</dbReference>
<proteinExistence type="predicted"/>
<dbReference type="PANTHER" id="PTHR24379:SF121">
    <property type="entry name" value="C2H2-TYPE DOMAIN-CONTAINING PROTEIN"/>
    <property type="match status" value="1"/>
</dbReference>
<dbReference type="OrthoDB" id="2311693at2759"/>
<feature type="domain" description="C2H2-type" evidence="6">
    <location>
        <begin position="110"/>
        <end position="138"/>
    </location>
</feature>
<evidence type="ECO:0000256" key="1">
    <source>
        <dbReference type="ARBA" id="ARBA00022723"/>
    </source>
</evidence>
<evidence type="ECO:0000256" key="2">
    <source>
        <dbReference type="ARBA" id="ARBA00022737"/>
    </source>
</evidence>
<reference evidence="7" key="1">
    <citation type="submission" date="2020-11" db="EMBL/GenBank/DDBJ databases">
        <authorList>
            <person name="Tran Van P."/>
        </authorList>
    </citation>
    <scope>NUCLEOTIDE SEQUENCE</scope>
</reference>
<dbReference type="EMBL" id="CAJPVJ010024852">
    <property type="protein sequence ID" value="CAG2178874.1"/>
    <property type="molecule type" value="Genomic_DNA"/>
</dbReference>
<evidence type="ECO:0000256" key="5">
    <source>
        <dbReference type="PROSITE-ProRule" id="PRU00042"/>
    </source>
</evidence>
<keyword evidence="4" id="KW-0862">Zinc</keyword>
<dbReference type="PROSITE" id="PS50157">
    <property type="entry name" value="ZINC_FINGER_C2H2_2"/>
    <property type="match status" value="2"/>
</dbReference>
<evidence type="ECO:0000313" key="8">
    <source>
        <dbReference type="Proteomes" id="UP000728032"/>
    </source>
</evidence>
<dbReference type="SMART" id="SM00355">
    <property type="entry name" value="ZnF_C2H2"/>
    <property type="match status" value="8"/>
</dbReference>
<name>A0A7R9MK70_9ACAR</name>
<keyword evidence="3 5" id="KW-0863">Zinc-finger</keyword>
<dbReference type="SUPFAM" id="SSF57667">
    <property type="entry name" value="beta-beta-alpha zinc fingers"/>
    <property type="match status" value="1"/>
</dbReference>
<evidence type="ECO:0000259" key="6">
    <source>
        <dbReference type="PROSITE" id="PS50157"/>
    </source>
</evidence>
<dbReference type="InterPro" id="IPR036236">
    <property type="entry name" value="Znf_C2H2_sf"/>
</dbReference>
<dbReference type="PANTHER" id="PTHR24379">
    <property type="entry name" value="KRAB AND ZINC FINGER DOMAIN-CONTAINING"/>
    <property type="match status" value="1"/>
</dbReference>
<dbReference type="PROSITE" id="PS00028">
    <property type="entry name" value="ZINC_FINGER_C2H2_1"/>
    <property type="match status" value="3"/>
</dbReference>
<accession>A0A7R9MK70</accession>
<dbReference type="GO" id="GO:0008270">
    <property type="term" value="F:zinc ion binding"/>
    <property type="evidence" value="ECO:0007669"/>
    <property type="project" value="UniProtKB-KW"/>
</dbReference>
<dbReference type="AlphaFoldDB" id="A0A7R9MK70"/>
<gene>
    <name evidence="7" type="ORF">ONB1V03_LOCUS18298</name>
</gene>
<feature type="domain" description="C2H2-type" evidence="6">
    <location>
        <begin position="36"/>
        <end position="64"/>
    </location>
</feature>
<evidence type="ECO:0000313" key="7">
    <source>
        <dbReference type="EMBL" id="CAD7661738.1"/>
    </source>
</evidence>
<feature type="non-terminal residue" evidence="7">
    <location>
        <position position="515"/>
    </location>
</feature>
<keyword evidence="2" id="KW-0677">Repeat</keyword>
<dbReference type="Gene3D" id="3.30.160.60">
    <property type="entry name" value="Classic Zinc Finger"/>
    <property type="match status" value="1"/>
</dbReference>
<evidence type="ECO:0000256" key="4">
    <source>
        <dbReference type="ARBA" id="ARBA00022833"/>
    </source>
</evidence>
<dbReference type="EMBL" id="OC939677">
    <property type="protein sequence ID" value="CAD7661738.1"/>
    <property type="molecule type" value="Genomic_DNA"/>
</dbReference>
<protein>
    <recommendedName>
        <fullName evidence="6">C2H2-type domain-containing protein</fullName>
    </recommendedName>
</protein>
<keyword evidence="8" id="KW-1185">Reference proteome</keyword>
<keyword evidence="1" id="KW-0479">Metal-binding</keyword>
<sequence>MRSDLSCNQCPFKCHNFYAYNQHMNLHKNLTAKFKLKCHKCGKAFASMVSLRTHINVEHIQSNLITRNQLNRYECYYPNCEYTHKLWSIITRHVNNHLSRTPKRLKSYIFMCEICGQTYMHLKSMRRHFSSVHTLYEKQYYKCGSIGCPFKTDVLVQMFSHNSQHEPYTIDTITFNSVPDDRKTTAELIDSTIANGLHGSDDVLSMEMIDSYSGRMVSSEFAIPMNPVANELSTDKPIDSVIEVIESESLSTRPNASNGDNDFVFGSNLLNQKNVTKSHEMSPINGDSFAFVLRSILSKKSDHNTSHRNYCNKCNVMLASETAYNNHMMRRHSTHRCLQCSLVFEDFEQLIQHSQNECSQISRIYICEQYNCFFECTDSLVFDDHKRTHLTTTCRDNSNDIAVKTEPIDSDKCDDMCGEEQGLNVRTLVATDRQTVSVESHCIRESESRVELNSGDNTNKTGTDLLSKIDVKTESADVDNSSDKLVENANVILKHSYTKRKRLPTGRRRARGCKC</sequence>
<dbReference type="Proteomes" id="UP000728032">
    <property type="component" value="Unassembled WGS sequence"/>
</dbReference>